<gene>
    <name evidence="1" type="primary">Nfu_g_1_004353</name>
</gene>
<reference evidence="1" key="2">
    <citation type="submission" date="2016-06" db="EMBL/GenBank/DDBJ databases">
        <title>The genome of a short-lived fish provides insights into sex chromosome evolution and the genetic control of aging.</title>
        <authorList>
            <person name="Reichwald K."/>
            <person name="Felder M."/>
            <person name="Petzold A."/>
            <person name="Koch P."/>
            <person name="Groth M."/>
            <person name="Platzer M."/>
        </authorList>
    </citation>
    <scope>NUCLEOTIDE SEQUENCE</scope>
    <source>
        <tissue evidence="1">Brain</tissue>
    </source>
</reference>
<accession>A0A1A8QVG2</accession>
<feature type="non-terminal residue" evidence="1">
    <location>
        <position position="108"/>
    </location>
</feature>
<dbReference type="EMBL" id="HAEH01013521">
    <property type="protein sequence ID" value="SBR97611.1"/>
    <property type="molecule type" value="Transcribed_RNA"/>
</dbReference>
<reference evidence="1" key="1">
    <citation type="submission" date="2016-05" db="EMBL/GenBank/DDBJ databases">
        <authorList>
            <person name="Lavstsen T."/>
            <person name="Jespersen J.S."/>
        </authorList>
    </citation>
    <scope>NUCLEOTIDE SEQUENCE</scope>
    <source>
        <tissue evidence="1">Brain</tissue>
    </source>
</reference>
<protein>
    <submittedName>
        <fullName evidence="1">Uncharacterized protein</fullName>
    </submittedName>
</protein>
<organism evidence="1">
    <name type="scientific">Nothobranchius rachovii</name>
    <name type="common">bluefin notho</name>
    <dbReference type="NCBI Taxonomy" id="451742"/>
    <lineage>
        <taxon>Eukaryota</taxon>
        <taxon>Metazoa</taxon>
        <taxon>Chordata</taxon>
        <taxon>Craniata</taxon>
        <taxon>Vertebrata</taxon>
        <taxon>Euteleostomi</taxon>
        <taxon>Actinopterygii</taxon>
        <taxon>Neopterygii</taxon>
        <taxon>Teleostei</taxon>
        <taxon>Neoteleostei</taxon>
        <taxon>Acanthomorphata</taxon>
        <taxon>Ovalentaria</taxon>
        <taxon>Atherinomorphae</taxon>
        <taxon>Cyprinodontiformes</taxon>
        <taxon>Nothobranchiidae</taxon>
        <taxon>Nothobranchius</taxon>
    </lineage>
</organism>
<proteinExistence type="predicted"/>
<name>A0A1A8QVG2_9TELE</name>
<evidence type="ECO:0000313" key="1">
    <source>
        <dbReference type="EMBL" id="SBR97611.1"/>
    </source>
</evidence>
<sequence>HSALRGWIGGLNHQIVPERGCVCCSPLPQGMGQMRRTNFTTHLCVCVTTNGTLTLTLIRLGFHTEPGSTHRWQQRGASSPPLLLVSSCSCTDSATTLNHSQVDGSGGP</sequence>
<feature type="non-terminal residue" evidence="1">
    <location>
        <position position="1"/>
    </location>
</feature>
<dbReference type="AlphaFoldDB" id="A0A1A8QVG2"/>